<protein>
    <submittedName>
        <fullName evidence="1">Uncharacterized protein</fullName>
    </submittedName>
</protein>
<name>S0FYK4_RUMCE</name>
<proteinExistence type="predicted"/>
<sequence length="268" mass="30100">MKFNFNSKGRIAAGIIVTAVVAGSIGVFAANSMDAVRKDVLMSETGTHSNVQSINTAQTLIDSQGTIEYTKTSHFITADNKFDFEENFIDERWLDPKTLENRADCKIISGDNNIKDFHSTYLKNNGTDAVTIQRDIQGNAVSGSITKMSQVAAEKNFATFNAFSKVKEIGSLQEWKDEGIEKTSDGKELKKLSQTYMNSNPENVQVNTRLILYVDTATGFPAKEELYQEVNGTMKMMWYETYEYKYVDNDGKLFDTSEVKLEEKSMNN</sequence>
<accession>S0FYK4</accession>
<comment type="caution">
    <text evidence="1">The sequence shown here is derived from an EMBL/GenBank/DDBJ whole genome shotgun (WGS) entry which is preliminary data.</text>
</comment>
<dbReference type="Proteomes" id="UP000014155">
    <property type="component" value="Unassembled WGS sequence"/>
</dbReference>
<dbReference type="eggNOG" id="ENOG50327M3">
    <property type="taxonomic scope" value="Bacteria"/>
</dbReference>
<evidence type="ECO:0000313" key="2">
    <source>
        <dbReference type="Proteomes" id="UP000014155"/>
    </source>
</evidence>
<keyword evidence="2" id="KW-1185">Reference proteome</keyword>
<dbReference type="PATRIC" id="fig|1195236.3.peg.78"/>
<gene>
    <name evidence="1" type="ORF">CTER_0078</name>
</gene>
<evidence type="ECO:0000313" key="1">
    <source>
        <dbReference type="EMBL" id="EMS74199.1"/>
    </source>
</evidence>
<organism evidence="1 2">
    <name type="scientific">Ruminiclostridium cellobioparum subsp. termitidis CT1112</name>
    <dbReference type="NCBI Taxonomy" id="1195236"/>
    <lineage>
        <taxon>Bacteria</taxon>
        <taxon>Bacillati</taxon>
        <taxon>Bacillota</taxon>
        <taxon>Clostridia</taxon>
        <taxon>Eubacteriales</taxon>
        <taxon>Oscillospiraceae</taxon>
        <taxon>Ruminiclostridium</taxon>
    </lineage>
</organism>
<dbReference type="RefSeq" id="WP_004622757.1">
    <property type="nucleotide sequence ID" value="NZ_AORV01000002.1"/>
</dbReference>
<dbReference type="AlphaFoldDB" id="S0FYK4"/>
<dbReference type="STRING" id="1195236.CTER_0078"/>
<reference evidence="1 2" key="1">
    <citation type="journal article" date="2013" name="Genome Announc.">
        <title>Draft Genome Sequence of the Cellulolytic, Mesophilic, Anaerobic Bacterium Clostridium termitidis Strain CT1112 (DSM 5398).</title>
        <authorList>
            <person name="Lal S."/>
            <person name="Ramachandran U."/>
            <person name="Zhang X."/>
            <person name="Munir R."/>
            <person name="Sparling R."/>
            <person name="Levin D.B."/>
        </authorList>
    </citation>
    <scope>NUCLEOTIDE SEQUENCE [LARGE SCALE GENOMIC DNA]</scope>
    <source>
        <strain evidence="1 2">CT1112</strain>
    </source>
</reference>
<dbReference type="EMBL" id="AORV01000002">
    <property type="protein sequence ID" value="EMS74199.1"/>
    <property type="molecule type" value="Genomic_DNA"/>
</dbReference>